<evidence type="ECO:0000256" key="1">
    <source>
        <dbReference type="SAM" id="SignalP"/>
    </source>
</evidence>
<sequence>MNVKVFRGLAVLFVLTAVLPLSANEVTAVWGRLYGRASTVDHKLAIMQSIVEQHDRDMIPVLTSALDEQVRNLNNQRSTTEQTQTYELIKMIVKELGRLKASQAATYTWEVVEAVDDPFLKGEAVIALGKMGARQYAGQMATMLRNLNFNYDEIENQRANEVFAYALVLALERLKAEEGYEPIFFASMGWYSSLSGVKERAKQALSVIVEDPTQQLHSIMENNERYSVKTAALDAGLASQAPDEAKASLATFALQEGLRYTAKDGIEKRELKSLRLSALRAIGALQTKEPAAVEPMQSMLIGYQTNRIYEEDTMLTLLDAMGGFQDDEVAKALAFFLSYQTERRQYGASDSLRIAKATIQALGSTGSSAGFEALTMVTVSEFWEGSVRREAKAALQKLNP</sequence>
<dbReference type="InterPro" id="IPR011989">
    <property type="entry name" value="ARM-like"/>
</dbReference>
<name>E1R5A2_SEDSS</name>
<dbReference type="OrthoDB" id="358196at2"/>
<feature type="signal peptide" evidence="1">
    <location>
        <begin position="1"/>
        <end position="23"/>
    </location>
</feature>
<dbReference type="STRING" id="573413.Spirs_1510"/>
<dbReference type="Gene3D" id="1.25.10.10">
    <property type="entry name" value="Leucine-rich Repeat Variant"/>
    <property type="match status" value="1"/>
</dbReference>
<organism evidence="2 3">
    <name type="scientific">Sediminispirochaeta smaragdinae (strain DSM 11293 / JCM 15392 / SEBR 4228)</name>
    <name type="common">Spirochaeta smaragdinae</name>
    <dbReference type="NCBI Taxonomy" id="573413"/>
    <lineage>
        <taxon>Bacteria</taxon>
        <taxon>Pseudomonadati</taxon>
        <taxon>Spirochaetota</taxon>
        <taxon>Spirochaetia</taxon>
        <taxon>Spirochaetales</taxon>
        <taxon>Spirochaetaceae</taxon>
        <taxon>Sediminispirochaeta</taxon>
    </lineage>
</organism>
<protein>
    <submittedName>
        <fullName evidence="2">PBS lyase HEAT domain protein repeat-containing protein</fullName>
    </submittedName>
</protein>
<dbReference type="AlphaFoldDB" id="E1R5A2"/>
<feature type="chain" id="PRO_5003150566" evidence="1">
    <location>
        <begin position="24"/>
        <end position="400"/>
    </location>
</feature>
<evidence type="ECO:0000313" key="3">
    <source>
        <dbReference type="Proteomes" id="UP000002318"/>
    </source>
</evidence>
<evidence type="ECO:0000313" key="2">
    <source>
        <dbReference type="EMBL" id="ADK80637.1"/>
    </source>
</evidence>
<keyword evidence="1" id="KW-0732">Signal</keyword>
<keyword evidence="2" id="KW-0456">Lyase</keyword>
<dbReference type="Proteomes" id="UP000002318">
    <property type="component" value="Chromosome"/>
</dbReference>
<dbReference type="EMBL" id="CP002116">
    <property type="protein sequence ID" value="ADK80637.1"/>
    <property type="molecule type" value="Genomic_DNA"/>
</dbReference>
<dbReference type="GO" id="GO:0016829">
    <property type="term" value="F:lyase activity"/>
    <property type="evidence" value="ECO:0007669"/>
    <property type="project" value="UniProtKB-KW"/>
</dbReference>
<gene>
    <name evidence="2" type="ordered locus">Spirs_1510</name>
</gene>
<proteinExistence type="predicted"/>
<dbReference type="HOGENOM" id="CLU_696263_0_0_12"/>
<accession>E1R5A2</accession>
<reference evidence="2 3" key="1">
    <citation type="journal article" date="2010" name="Stand. Genomic Sci.">
        <title>Complete genome sequence of Spirochaeta smaragdinae type strain (SEBR 4228).</title>
        <authorList>
            <person name="Mavromatis K."/>
            <person name="Yasawong M."/>
            <person name="Chertkov O."/>
            <person name="Lapidus A."/>
            <person name="Lucas S."/>
            <person name="Nolan M."/>
            <person name="Del Rio T.G."/>
            <person name="Tice H."/>
            <person name="Cheng J.F."/>
            <person name="Pitluck S."/>
            <person name="Liolios K."/>
            <person name="Ivanova N."/>
            <person name="Tapia R."/>
            <person name="Han C."/>
            <person name="Bruce D."/>
            <person name="Goodwin L."/>
            <person name="Pati A."/>
            <person name="Chen A."/>
            <person name="Palaniappan K."/>
            <person name="Land M."/>
            <person name="Hauser L."/>
            <person name="Chang Y.J."/>
            <person name="Jeffries C.D."/>
            <person name="Detter J.C."/>
            <person name="Rohde M."/>
            <person name="Brambilla E."/>
            <person name="Spring S."/>
            <person name="Goker M."/>
            <person name="Sikorski J."/>
            <person name="Woyke T."/>
            <person name="Bristow J."/>
            <person name="Eisen J.A."/>
            <person name="Markowitz V."/>
            <person name="Hugenholtz P."/>
            <person name="Klenk H.P."/>
            <person name="Kyrpides N.C."/>
        </authorList>
    </citation>
    <scope>NUCLEOTIDE SEQUENCE [LARGE SCALE GENOMIC DNA]</scope>
    <source>
        <strain evidence="3">DSM 11293 / JCM 15392 / SEBR 4228</strain>
    </source>
</reference>
<dbReference type="eggNOG" id="COG1413">
    <property type="taxonomic scope" value="Bacteria"/>
</dbReference>
<dbReference type="KEGG" id="ssm:Spirs_1510"/>
<dbReference type="RefSeq" id="WP_013254101.1">
    <property type="nucleotide sequence ID" value="NC_014364.1"/>
</dbReference>
<keyword evidence="3" id="KW-1185">Reference proteome</keyword>